<evidence type="ECO:0000313" key="5">
    <source>
        <dbReference type="EMBL" id="CAI9782712.1"/>
    </source>
</evidence>
<organism evidence="5 6">
    <name type="scientific">Fraxinus pennsylvanica</name>
    <dbReference type="NCBI Taxonomy" id="56036"/>
    <lineage>
        <taxon>Eukaryota</taxon>
        <taxon>Viridiplantae</taxon>
        <taxon>Streptophyta</taxon>
        <taxon>Embryophyta</taxon>
        <taxon>Tracheophyta</taxon>
        <taxon>Spermatophyta</taxon>
        <taxon>Magnoliopsida</taxon>
        <taxon>eudicotyledons</taxon>
        <taxon>Gunneridae</taxon>
        <taxon>Pentapetalae</taxon>
        <taxon>asterids</taxon>
        <taxon>lamiids</taxon>
        <taxon>Lamiales</taxon>
        <taxon>Oleaceae</taxon>
        <taxon>Oleeae</taxon>
        <taxon>Fraxinus</taxon>
    </lineage>
</organism>
<proteinExistence type="predicted"/>
<dbReference type="InterPro" id="IPR013103">
    <property type="entry name" value="RVT_2"/>
</dbReference>
<evidence type="ECO:0000256" key="2">
    <source>
        <dbReference type="ARBA" id="ARBA00022801"/>
    </source>
</evidence>
<dbReference type="Proteomes" id="UP000834106">
    <property type="component" value="Chromosome 19"/>
</dbReference>
<sequence>MVTTLLLESSVPSRLWCEALSTSVHLINRLPSPTLNHASPFFQLFGHSPSYYDLRTFGCVCFLHLPAHERHKLTAQSIKCAFLDYTVSQQGYVCYDPHSQRIRISKNVVFFENQYFFTSHVEPPSTSLSVMPSFSDSPSVRAHLNRALCMHDILAMEHECWWQAMTAELQALEENHMWDVVPCPPHEFGVDYETVAPVAKMTIVRLILSIAASQSWDLHQLDVKNAFLHGDLHKEIYMKLPSGMTTSSSHDVCRLRCSLHGLKQAPRAWFEKFRSTLITFDFA</sequence>
<evidence type="ECO:0000256" key="1">
    <source>
        <dbReference type="ARBA" id="ARBA00022723"/>
    </source>
</evidence>
<accession>A0AAD2E8F5</accession>
<dbReference type="Pfam" id="PF25597">
    <property type="entry name" value="SH3_retrovirus"/>
    <property type="match status" value="1"/>
</dbReference>
<dbReference type="Pfam" id="PF07727">
    <property type="entry name" value="RVT_2"/>
    <property type="match status" value="1"/>
</dbReference>
<feature type="domain" description="Reverse transcriptase Ty1/copia-type" evidence="3">
    <location>
        <begin position="190"/>
        <end position="282"/>
    </location>
</feature>
<feature type="domain" description="Retroviral polymerase SH3-like" evidence="4">
    <location>
        <begin position="59"/>
        <end position="119"/>
    </location>
</feature>
<dbReference type="PANTHER" id="PTHR42648:SF26">
    <property type="entry name" value="INTEGRASE CATALYTIC DOMAIN-CONTAINING PROTEIN"/>
    <property type="match status" value="1"/>
</dbReference>
<dbReference type="GO" id="GO:0046872">
    <property type="term" value="F:metal ion binding"/>
    <property type="evidence" value="ECO:0007669"/>
    <property type="project" value="UniProtKB-KW"/>
</dbReference>
<protein>
    <recommendedName>
        <fullName evidence="7">Reverse transcriptase Ty1/copia-type domain-containing protein</fullName>
    </recommendedName>
</protein>
<dbReference type="AlphaFoldDB" id="A0AAD2E8F5"/>
<gene>
    <name evidence="5" type="ORF">FPE_LOCUS30142</name>
</gene>
<dbReference type="InterPro" id="IPR043502">
    <property type="entry name" value="DNA/RNA_pol_sf"/>
</dbReference>
<evidence type="ECO:0000259" key="4">
    <source>
        <dbReference type="Pfam" id="PF25597"/>
    </source>
</evidence>
<dbReference type="InterPro" id="IPR039537">
    <property type="entry name" value="Retrotran_Ty1/copia-like"/>
</dbReference>
<dbReference type="SUPFAM" id="SSF56672">
    <property type="entry name" value="DNA/RNA polymerases"/>
    <property type="match status" value="1"/>
</dbReference>
<keyword evidence="1" id="KW-0479">Metal-binding</keyword>
<dbReference type="InterPro" id="IPR057670">
    <property type="entry name" value="SH3_retrovirus"/>
</dbReference>
<reference evidence="5" key="1">
    <citation type="submission" date="2023-05" db="EMBL/GenBank/DDBJ databases">
        <authorList>
            <person name="Huff M."/>
        </authorList>
    </citation>
    <scope>NUCLEOTIDE SEQUENCE</scope>
</reference>
<evidence type="ECO:0000259" key="3">
    <source>
        <dbReference type="Pfam" id="PF07727"/>
    </source>
</evidence>
<name>A0AAD2E8F5_9LAMI</name>
<keyword evidence="6" id="KW-1185">Reference proteome</keyword>
<keyword evidence="2" id="KW-0378">Hydrolase</keyword>
<dbReference type="EMBL" id="OU503054">
    <property type="protein sequence ID" value="CAI9782712.1"/>
    <property type="molecule type" value="Genomic_DNA"/>
</dbReference>
<dbReference type="PANTHER" id="PTHR42648">
    <property type="entry name" value="TRANSPOSASE, PUTATIVE-RELATED"/>
    <property type="match status" value="1"/>
</dbReference>
<evidence type="ECO:0000313" key="6">
    <source>
        <dbReference type="Proteomes" id="UP000834106"/>
    </source>
</evidence>
<evidence type="ECO:0008006" key="7">
    <source>
        <dbReference type="Google" id="ProtNLM"/>
    </source>
</evidence>
<dbReference type="GO" id="GO:0016787">
    <property type="term" value="F:hydrolase activity"/>
    <property type="evidence" value="ECO:0007669"/>
    <property type="project" value="UniProtKB-KW"/>
</dbReference>